<protein>
    <submittedName>
        <fullName evidence="3">Uncharacterized protein</fullName>
    </submittedName>
</protein>
<feature type="compositionally biased region" description="Basic residues" evidence="1">
    <location>
        <begin position="1"/>
        <end position="19"/>
    </location>
</feature>
<dbReference type="Pfam" id="PF23847">
    <property type="entry name" value="DUF7211"/>
    <property type="match status" value="1"/>
</dbReference>
<name>A0A8S5R1R9_9CAUD</name>
<keyword evidence="2" id="KW-0472">Membrane</keyword>
<sequence length="259" mass="29602">MRRGVRKDRRRGKKKRKKWRDLTIQQRHDIIQKHVRRAKLAYNVGSVAVPLATSAALLGYAHYRGKKLKESRLKFGGKRMMNATEHLKTPFTDVSPKIPKNWRSGVSNKRKVYNVTTLHSDGHTPELYHYGIKGMKWGRRKGLRLSLHRKPKVRSKERKHSDALAGKVKKTGVTSLSNKELQTLTRRMQLENDYRRTADNPYKTRARRKGEEMFWKGAGAVGGIALGTFGTIAAQNLKNKDQKKRIAAGLKVAKAVTGW</sequence>
<dbReference type="EMBL" id="BK015796">
    <property type="protein sequence ID" value="DAE25296.1"/>
    <property type="molecule type" value="Genomic_DNA"/>
</dbReference>
<keyword evidence="2" id="KW-0812">Transmembrane</keyword>
<accession>A0A8S5R1R9</accession>
<organism evidence="3">
    <name type="scientific">Siphoviridae sp. ctj7g1</name>
    <dbReference type="NCBI Taxonomy" id="2826438"/>
    <lineage>
        <taxon>Viruses</taxon>
        <taxon>Duplodnaviria</taxon>
        <taxon>Heunggongvirae</taxon>
        <taxon>Uroviricota</taxon>
        <taxon>Caudoviricetes</taxon>
    </lineage>
</organism>
<feature type="transmembrane region" description="Helical" evidence="2">
    <location>
        <begin position="40"/>
        <end position="63"/>
    </location>
</feature>
<dbReference type="InterPro" id="IPR055635">
    <property type="entry name" value="DUF7211"/>
</dbReference>
<evidence type="ECO:0000313" key="3">
    <source>
        <dbReference type="EMBL" id="DAE25296.1"/>
    </source>
</evidence>
<feature type="region of interest" description="Disordered" evidence="1">
    <location>
        <begin position="1"/>
        <end position="20"/>
    </location>
</feature>
<proteinExistence type="predicted"/>
<evidence type="ECO:0000256" key="1">
    <source>
        <dbReference type="SAM" id="MobiDB-lite"/>
    </source>
</evidence>
<evidence type="ECO:0000256" key="2">
    <source>
        <dbReference type="SAM" id="Phobius"/>
    </source>
</evidence>
<keyword evidence="2" id="KW-1133">Transmembrane helix</keyword>
<reference evidence="3" key="1">
    <citation type="journal article" date="2021" name="Proc. Natl. Acad. Sci. U.S.A.">
        <title>A Catalog of Tens of Thousands of Viruses from Human Metagenomes Reveals Hidden Associations with Chronic Diseases.</title>
        <authorList>
            <person name="Tisza M.J."/>
            <person name="Buck C.B."/>
        </authorList>
    </citation>
    <scope>NUCLEOTIDE SEQUENCE</scope>
    <source>
        <strain evidence="3">Ctj7g1</strain>
    </source>
</reference>